<keyword evidence="3" id="KW-0813">Transport</keyword>
<evidence type="ECO:0000313" key="9">
    <source>
        <dbReference type="EMBL" id="ERJ11688.1"/>
    </source>
</evidence>
<dbReference type="GO" id="GO:0055085">
    <property type="term" value="P:transmembrane transport"/>
    <property type="evidence" value="ECO:0007669"/>
    <property type="project" value="InterPro"/>
</dbReference>
<reference evidence="9 10" key="2">
    <citation type="journal article" date="2013" name="PLoS ONE">
        <title>INDIGO - INtegrated Data Warehouse of MIcrobial GenOmes with Examples from the Red Sea Extremophiles.</title>
        <authorList>
            <person name="Alam I."/>
            <person name="Antunes A."/>
            <person name="Kamau A.A."/>
            <person name="Ba Alawi W."/>
            <person name="Kalkatawi M."/>
            <person name="Stingl U."/>
            <person name="Bajic V.B."/>
        </authorList>
    </citation>
    <scope>NUCLEOTIDE SEQUENCE [LARGE SCALE GENOMIC DNA]</scope>
    <source>
        <strain evidence="9 10">SSD-17B</strain>
    </source>
</reference>
<evidence type="ECO:0000256" key="1">
    <source>
        <dbReference type="ARBA" id="ARBA00004651"/>
    </source>
</evidence>
<dbReference type="RefSeq" id="WP_008824444.1">
    <property type="nucleotide sequence ID" value="NZ_AFNU02000008.1"/>
</dbReference>
<comment type="caution">
    <text evidence="9">The sequence shown here is derived from an EMBL/GenBank/DDBJ whole genome shotgun (WGS) entry which is preliminary data.</text>
</comment>
<dbReference type="PANTHER" id="PTHR36838:SF1">
    <property type="entry name" value="SLR1864 PROTEIN"/>
    <property type="match status" value="1"/>
</dbReference>
<evidence type="ECO:0000313" key="10">
    <source>
        <dbReference type="Proteomes" id="UP000005707"/>
    </source>
</evidence>
<organism evidence="9 10">
    <name type="scientific">Haloplasma contractile SSD-17B</name>
    <dbReference type="NCBI Taxonomy" id="1033810"/>
    <lineage>
        <taxon>Bacteria</taxon>
        <taxon>Bacillati</taxon>
        <taxon>Mycoplasmatota</taxon>
        <taxon>Mollicutes</taxon>
        <taxon>Haloplasmatales</taxon>
        <taxon>Haloplasmataceae</taxon>
        <taxon>Haloplasma</taxon>
    </lineage>
</organism>
<feature type="transmembrane region" description="Helical" evidence="8">
    <location>
        <begin position="262"/>
        <end position="284"/>
    </location>
</feature>
<evidence type="ECO:0000256" key="3">
    <source>
        <dbReference type="ARBA" id="ARBA00022448"/>
    </source>
</evidence>
<protein>
    <submittedName>
        <fullName evidence="9">Transporter protein</fullName>
    </submittedName>
</protein>
<feature type="transmembrane region" description="Helical" evidence="8">
    <location>
        <begin position="6"/>
        <end position="25"/>
    </location>
</feature>
<feature type="transmembrane region" description="Helical" evidence="8">
    <location>
        <begin position="228"/>
        <end position="250"/>
    </location>
</feature>
<dbReference type="InParanoid" id="F7PUC4"/>
<feature type="transmembrane region" description="Helical" evidence="8">
    <location>
        <begin position="61"/>
        <end position="85"/>
    </location>
</feature>
<keyword evidence="6 8" id="KW-1133">Transmembrane helix</keyword>
<gene>
    <name evidence="9" type="ORF">HLPCO_002171</name>
</gene>
<keyword evidence="7 8" id="KW-0472">Membrane</keyword>
<feature type="transmembrane region" description="Helical" evidence="8">
    <location>
        <begin position="296"/>
        <end position="317"/>
    </location>
</feature>
<keyword evidence="4" id="KW-1003">Cell membrane</keyword>
<sequence>MEYFLFIFSSVILPIFIQVLAGYIVQKKFRLDTGTMAKIQFYVFIPALLFTKMYSNQVDPAIFLKIISVVLMVFLSLYIILIILIKVYKIPKKTGTTLANSVCLFNSGNFCIPLIELLYVGNVIATSVQIIILLTQSMLTNTFGIFNASFGKKDAKKAMLDIFKIPMIYAVLLGLIFRMISIPDRALPLWNPIWDALTILSSGLIPLALFTLGAQLANTKLSIRIPKVYLSIFLRLLIAPILAYGFVHLVGLANSANEMNRIAAQVIVICSAAPSAVNSVLLAIEYDNEPELASQIVFMSTLLSAVTVTGVIIFAMATL</sequence>
<feature type="transmembrane region" description="Helical" evidence="8">
    <location>
        <begin position="127"/>
        <end position="150"/>
    </location>
</feature>
<dbReference type="Pfam" id="PF03547">
    <property type="entry name" value="Mem_trans"/>
    <property type="match status" value="1"/>
</dbReference>
<evidence type="ECO:0000256" key="5">
    <source>
        <dbReference type="ARBA" id="ARBA00022692"/>
    </source>
</evidence>
<evidence type="ECO:0000256" key="6">
    <source>
        <dbReference type="ARBA" id="ARBA00022989"/>
    </source>
</evidence>
<dbReference type="Proteomes" id="UP000005707">
    <property type="component" value="Unassembled WGS sequence"/>
</dbReference>
<evidence type="ECO:0000256" key="7">
    <source>
        <dbReference type="ARBA" id="ARBA00023136"/>
    </source>
</evidence>
<dbReference type="STRING" id="1033810.HLPCO_002171"/>
<dbReference type="GO" id="GO:0005886">
    <property type="term" value="C:plasma membrane"/>
    <property type="evidence" value="ECO:0007669"/>
    <property type="project" value="UniProtKB-SubCell"/>
</dbReference>
<dbReference type="PANTHER" id="PTHR36838">
    <property type="entry name" value="AUXIN EFFLUX CARRIER FAMILY PROTEIN"/>
    <property type="match status" value="1"/>
</dbReference>
<keyword evidence="5 8" id="KW-0812">Transmembrane</keyword>
<comment type="subcellular location">
    <subcellularLocation>
        <location evidence="1">Cell membrane</location>
        <topology evidence="1">Multi-pass membrane protein</topology>
    </subcellularLocation>
</comment>
<feature type="transmembrane region" description="Helical" evidence="8">
    <location>
        <begin position="37"/>
        <end position="55"/>
    </location>
</feature>
<accession>F7PUC4</accession>
<dbReference type="OrthoDB" id="527159at2"/>
<dbReference type="Gene3D" id="1.20.1530.20">
    <property type="match status" value="1"/>
</dbReference>
<comment type="similarity">
    <text evidence="2">Belongs to the auxin efflux carrier (TC 2.A.69) family.</text>
</comment>
<reference evidence="9 10" key="1">
    <citation type="journal article" date="2011" name="J. Bacteriol.">
        <title>Genome sequence of Haloplasma contractile, an unusual contractile bacterium from a deep-sea anoxic brine lake.</title>
        <authorList>
            <person name="Antunes A."/>
            <person name="Alam I."/>
            <person name="El Dorry H."/>
            <person name="Siam R."/>
            <person name="Robertson A."/>
            <person name="Bajic V.B."/>
            <person name="Stingl U."/>
        </authorList>
    </citation>
    <scope>NUCLEOTIDE SEQUENCE [LARGE SCALE GENOMIC DNA]</scope>
    <source>
        <strain evidence="9 10">SSD-17B</strain>
    </source>
</reference>
<feature type="transmembrane region" description="Helical" evidence="8">
    <location>
        <begin position="193"/>
        <end position="216"/>
    </location>
</feature>
<keyword evidence="10" id="KW-1185">Reference proteome</keyword>
<feature type="transmembrane region" description="Helical" evidence="8">
    <location>
        <begin position="162"/>
        <end position="181"/>
    </location>
</feature>
<evidence type="ECO:0000256" key="8">
    <source>
        <dbReference type="SAM" id="Phobius"/>
    </source>
</evidence>
<feature type="transmembrane region" description="Helical" evidence="8">
    <location>
        <begin position="97"/>
        <end position="121"/>
    </location>
</feature>
<dbReference type="eggNOG" id="COG0679">
    <property type="taxonomic scope" value="Bacteria"/>
</dbReference>
<evidence type="ECO:0000256" key="2">
    <source>
        <dbReference type="ARBA" id="ARBA00010145"/>
    </source>
</evidence>
<evidence type="ECO:0000256" key="4">
    <source>
        <dbReference type="ARBA" id="ARBA00022475"/>
    </source>
</evidence>
<dbReference type="InterPro" id="IPR038770">
    <property type="entry name" value="Na+/solute_symporter_sf"/>
</dbReference>
<proteinExistence type="inferred from homology"/>
<dbReference type="AlphaFoldDB" id="F7PUC4"/>
<name>F7PUC4_9MOLU</name>
<dbReference type="InterPro" id="IPR004776">
    <property type="entry name" value="Mem_transp_PIN-like"/>
</dbReference>
<dbReference type="EMBL" id="AFNU02000008">
    <property type="protein sequence ID" value="ERJ11688.1"/>
    <property type="molecule type" value="Genomic_DNA"/>
</dbReference>